<feature type="non-terminal residue" evidence="2">
    <location>
        <position position="1"/>
    </location>
</feature>
<name>A0A5J9SEV4_9POAL</name>
<comment type="caution">
    <text evidence="2">The sequence shown here is derived from an EMBL/GenBank/DDBJ whole genome shotgun (WGS) entry which is preliminary data.</text>
</comment>
<evidence type="ECO:0000256" key="1">
    <source>
        <dbReference type="SAM" id="MobiDB-lite"/>
    </source>
</evidence>
<gene>
    <name evidence="2" type="ORF">EJB05_57423</name>
</gene>
<reference evidence="2 3" key="1">
    <citation type="journal article" date="2019" name="Sci. Rep.">
        <title>A high-quality genome of Eragrostis curvula grass provides insights into Poaceae evolution and supports new strategies to enhance forage quality.</title>
        <authorList>
            <person name="Carballo J."/>
            <person name="Santos B.A.C.M."/>
            <person name="Zappacosta D."/>
            <person name="Garbus I."/>
            <person name="Selva J.P."/>
            <person name="Gallo C.A."/>
            <person name="Diaz A."/>
            <person name="Albertini E."/>
            <person name="Caccamo M."/>
            <person name="Echenique V."/>
        </authorList>
    </citation>
    <scope>NUCLEOTIDE SEQUENCE [LARGE SCALE GENOMIC DNA]</scope>
    <source>
        <strain evidence="3">cv. Victoria</strain>
        <tissue evidence="2">Leaf</tissue>
    </source>
</reference>
<dbReference type="Proteomes" id="UP000324897">
    <property type="component" value="Unassembled WGS sequence"/>
</dbReference>
<proteinExistence type="predicted"/>
<organism evidence="2 3">
    <name type="scientific">Eragrostis curvula</name>
    <name type="common">weeping love grass</name>
    <dbReference type="NCBI Taxonomy" id="38414"/>
    <lineage>
        <taxon>Eukaryota</taxon>
        <taxon>Viridiplantae</taxon>
        <taxon>Streptophyta</taxon>
        <taxon>Embryophyta</taxon>
        <taxon>Tracheophyta</taxon>
        <taxon>Spermatophyta</taxon>
        <taxon>Magnoliopsida</taxon>
        <taxon>Liliopsida</taxon>
        <taxon>Poales</taxon>
        <taxon>Poaceae</taxon>
        <taxon>PACMAD clade</taxon>
        <taxon>Chloridoideae</taxon>
        <taxon>Eragrostideae</taxon>
        <taxon>Eragrostidinae</taxon>
        <taxon>Eragrostis</taxon>
    </lineage>
</organism>
<protein>
    <submittedName>
        <fullName evidence="2">Uncharacterized protein</fullName>
    </submittedName>
</protein>
<sequence>MQHKHAAEPSAPASRARAPDDTSGSTTALAQDARAPARSISPTELVSLNDRRPPPCPCQCRAAAANRHGERSTSPRGNAAMKLPPISPSKTPIQLISLTLSACSEARPHSGLPHDAGSFRSFAPTRTYPGVISRSYKFSDDILHDGILTDPLLLEA</sequence>
<keyword evidence="3" id="KW-1185">Reference proteome</keyword>
<dbReference type="EMBL" id="RWGY01001026">
    <property type="protein sequence ID" value="TVT97333.1"/>
    <property type="molecule type" value="Genomic_DNA"/>
</dbReference>
<evidence type="ECO:0000313" key="3">
    <source>
        <dbReference type="Proteomes" id="UP000324897"/>
    </source>
</evidence>
<evidence type="ECO:0000313" key="2">
    <source>
        <dbReference type="EMBL" id="TVT97333.1"/>
    </source>
</evidence>
<feature type="region of interest" description="Disordered" evidence="1">
    <location>
        <begin position="1"/>
        <end position="53"/>
    </location>
</feature>
<dbReference type="AlphaFoldDB" id="A0A5J9SEV4"/>
<feature type="region of interest" description="Disordered" evidence="1">
    <location>
        <begin position="65"/>
        <end position="88"/>
    </location>
</feature>
<dbReference type="Gramene" id="TVT97333">
    <property type="protein sequence ID" value="TVT97333"/>
    <property type="gene ID" value="EJB05_57423"/>
</dbReference>
<accession>A0A5J9SEV4</accession>